<evidence type="ECO:0000256" key="1">
    <source>
        <dbReference type="ARBA" id="ARBA00004609"/>
    </source>
</evidence>
<evidence type="ECO:0000256" key="14">
    <source>
        <dbReference type="SAM" id="MobiDB-lite"/>
    </source>
</evidence>
<feature type="compositionally biased region" description="Low complexity" evidence="14">
    <location>
        <begin position="91"/>
        <end position="113"/>
    </location>
</feature>
<evidence type="ECO:0000256" key="9">
    <source>
        <dbReference type="ARBA" id="ARBA00023004"/>
    </source>
</evidence>
<sequence length="113" mass="11047">MRFSASLLTLATAVVLASAQNIPTCALTCISGGNTGGCSSTDTKCLCTNQDFINSAVACINKNCQGSDVDAARNTAEQLCSTAGVSLTIPSGSATSGSSTGSGTATSASQTPT</sequence>
<reference evidence="17 18" key="1">
    <citation type="submission" date="2024-02" db="EMBL/GenBank/DDBJ databases">
        <title>A draft genome for the cacao thread blight pathogen Marasmius crinis-equi.</title>
        <authorList>
            <person name="Cohen S.P."/>
            <person name="Baruah I.K."/>
            <person name="Amoako-Attah I."/>
            <person name="Bukari Y."/>
            <person name="Meinhardt L.W."/>
            <person name="Bailey B.A."/>
        </authorList>
    </citation>
    <scope>NUCLEOTIDE SEQUENCE [LARGE SCALE GENOMIC DNA]</scope>
    <source>
        <strain evidence="17 18">GH-76</strain>
    </source>
</reference>
<keyword evidence="13" id="KW-0449">Lipoprotein</keyword>
<dbReference type="PANTHER" id="PTHR37928:SF2">
    <property type="entry name" value="GPI ANCHORED CFEM DOMAIN PROTEIN (AFU_ORTHOLOGUE AFUA_6G10580)"/>
    <property type="match status" value="1"/>
</dbReference>
<evidence type="ECO:0000256" key="3">
    <source>
        <dbReference type="ARBA" id="ARBA00010031"/>
    </source>
</evidence>
<feature type="region of interest" description="Disordered" evidence="14">
    <location>
        <begin position="89"/>
        <end position="113"/>
    </location>
</feature>
<keyword evidence="8 15" id="KW-0732">Signal</keyword>
<protein>
    <recommendedName>
        <fullName evidence="16">CFEM domain-containing protein</fullName>
    </recommendedName>
</protein>
<evidence type="ECO:0000256" key="12">
    <source>
        <dbReference type="ARBA" id="ARBA00023180"/>
    </source>
</evidence>
<dbReference type="InterPro" id="IPR051735">
    <property type="entry name" value="CFEM_domain"/>
</dbReference>
<evidence type="ECO:0000259" key="16">
    <source>
        <dbReference type="PROSITE" id="PS52012"/>
    </source>
</evidence>
<evidence type="ECO:0000256" key="2">
    <source>
        <dbReference type="ARBA" id="ARBA00004613"/>
    </source>
</evidence>
<keyword evidence="11" id="KW-1015">Disulfide bond</keyword>
<evidence type="ECO:0000313" key="18">
    <source>
        <dbReference type="Proteomes" id="UP001465976"/>
    </source>
</evidence>
<evidence type="ECO:0000256" key="11">
    <source>
        <dbReference type="ARBA" id="ARBA00023157"/>
    </source>
</evidence>
<keyword evidence="6" id="KW-0349">Heme</keyword>
<name>A0ABR3G1A8_9AGAR</name>
<comment type="similarity">
    <text evidence="3">Belongs to the RBT5 family.</text>
</comment>
<feature type="chain" id="PRO_5045873465" description="CFEM domain-containing protein" evidence="15">
    <location>
        <begin position="20"/>
        <end position="113"/>
    </location>
</feature>
<evidence type="ECO:0000256" key="13">
    <source>
        <dbReference type="ARBA" id="ARBA00023288"/>
    </source>
</evidence>
<proteinExistence type="inferred from homology"/>
<evidence type="ECO:0000313" key="17">
    <source>
        <dbReference type="EMBL" id="KAL0581430.1"/>
    </source>
</evidence>
<evidence type="ECO:0000256" key="8">
    <source>
        <dbReference type="ARBA" id="ARBA00022729"/>
    </source>
</evidence>
<feature type="non-terminal residue" evidence="17">
    <location>
        <position position="113"/>
    </location>
</feature>
<dbReference type="Pfam" id="PF05730">
    <property type="entry name" value="CFEM"/>
    <property type="match status" value="1"/>
</dbReference>
<evidence type="ECO:0000256" key="15">
    <source>
        <dbReference type="SAM" id="SignalP"/>
    </source>
</evidence>
<keyword evidence="4" id="KW-1003">Cell membrane</keyword>
<feature type="domain" description="CFEM" evidence="16">
    <location>
        <begin position="1"/>
        <end position="108"/>
    </location>
</feature>
<gene>
    <name evidence="17" type="ORF">V5O48_000584</name>
</gene>
<comment type="subcellular location">
    <subcellularLocation>
        <location evidence="1">Cell membrane</location>
        <topology evidence="1">Lipid-anchor</topology>
        <topology evidence="1">GPI-anchor</topology>
    </subcellularLocation>
    <subcellularLocation>
        <location evidence="2">Secreted</location>
    </subcellularLocation>
</comment>
<evidence type="ECO:0000256" key="6">
    <source>
        <dbReference type="ARBA" id="ARBA00022617"/>
    </source>
</evidence>
<keyword evidence="12" id="KW-0325">Glycoprotein</keyword>
<accession>A0ABR3G1A8</accession>
<evidence type="ECO:0000256" key="5">
    <source>
        <dbReference type="ARBA" id="ARBA00022525"/>
    </source>
</evidence>
<dbReference type="Proteomes" id="UP001465976">
    <property type="component" value="Unassembled WGS sequence"/>
</dbReference>
<keyword evidence="9" id="KW-0408">Iron</keyword>
<dbReference type="PANTHER" id="PTHR37928">
    <property type="entry name" value="CFEM DOMAIN PROTEIN (AFU_ORTHOLOGUE AFUA_6G14090)"/>
    <property type="match status" value="1"/>
</dbReference>
<keyword evidence="7" id="KW-0479">Metal-binding</keyword>
<dbReference type="PROSITE" id="PS52012">
    <property type="entry name" value="CFEM"/>
    <property type="match status" value="1"/>
</dbReference>
<keyword evidence="5" id="KW-0964">Secreted</keyword>
<evidence type="ECO:0000256" key="7">
    <source>
        <dbReference type="ARBA" id="ARBA00022723"/>
    </source>
</evidence>
<dbReference type="SMART" id="SM00747">
    <property type="entry name" value="CFEM"/>
    <property type="match status" value="1"/>
</dbReference>
<comment type="caution">
    <text evidence="17">The sequence shown here is derived from an EMBL/GenBank/DDBJ whole genome shotgun (WGS) entry which is preliminary data.</text>
</comment>
<organism evidence="17 18">
    <name type="scientific">Marasmius crinis-equi</name>
    <dbReference type="NCBI Taxonomy" id="585013"/>
    <lineage>
        <taxon>Eukaryota</taxon>
        <taxon>Fungi</taxon>
        <taxon>Dikarya</taxon>
        <taxon>Basidiomycota</taxon>
        <taxon>Agaricomycotina</taxon>
        <taxon>Agaricomycetes</taxon>
        <taxon>Agaricomycetidae</taxon>
        <taxon>Agaricales</taxon>
        <taxon>Marasmiineae</taxon>
        <taxon>Marasmiaceae</taxon>
        <taxon>Marasmius</taxon>
    </lineage>
</organism>
<evidence type="ECO:0000256" key="10">
    <source>
        <dbReference type="ARBA" id="ARBA00023136"/>
    </source>
</evidence>
<keyword evidence="10" id="KW-0472">Membrane</keyword>
<dbReference type="InterPro" id="IPR008427">
    <property type="entry name" value="Extracellular_membr_CFEM_dom"/>
</dbReference>
<keyword evidence="18" id="KW-1185">Reference proteome</keyword>
<dbReference type="EMBL" id="JBAHYK010000010">
    <property type="protein sequence ID" value="KAL0581430.1"/>
    <property type="molecule type" value="Genomic_DNA"/>
</dbReference>
<feature type="signal peptide" evidence="15">
    <location>
        <begin position="1"/>
        <end position="19"/>
    </location>
</feature>
<evidence type="ECO:0000256" key="4">
    <source>
        <dbReference type="ARBA" id="ARBA00022475"/>
    </source>
</evidence>